<comment type="caution">
    <text evidence="1">The sequence shown here is derived from an EMBL/GenBank/DDBJ whole genome shotgun (WGS) entry which is preliminary data.</text>
</comment>
<name>A0ABD2C909_VESSQ</name>
<proteinExistence type="predicted"/>
<accession>A0ABD2C909</accession>
<dbReference type="AlphaFoldDB" id="A0ABD2C909"/>
<sequence length="106" mass="12691">MDHEVSEFNVVSYNGFVKMTDEANPKHYLEMFTDRFLEVETMDVPLKESEQEVAFENVNNLTLIQKFYYGQKIVAYQEGPWYYSQLFLDTFTKKEERFNTMSCLKI</sequence>
<protein>
    <submittedName>
        <fullName evidence="1">Fatty acyl-CoA reductase wat-like isoform X2</fullName>
    </submittedName>
</protein>
<dbReference type="EMBL" id="JAUDFV010000011">
    <property type="protein sequence ID" value="KAL2741541.1"/>
    <property type="molecule type" value="Genomic_DNA"/>
</dbReference>
<gene>
    <name evidence="1" type="ORF">V1478_000077</name>
</gene>
<evidence type="ECO:0000313" key="2">
    <source>
        <dbReference type="Proteomes" id="UP001607302"/>
    </source>
</evidence>
<evidence type="ECO:0000313" key="1">
    <source>
        <dbReference type="EMBL" id="KAL2741541.1"/>
    </source>
</evidence>
<dbReference type="Proteomes" id="UP001607302">
    <property type="component" value="Unassembled WGS sequence"/>
</dbReference>
<organism evidence="1 2">
    <name type="scientific">Vespula squamosa</name>
    <name type="common">Southern yellow jacket</name>
    <name type="synonym">Wasp</name>
    <dbReference type="NCBI Taxonomy" id="30214"/>
    <lineage>
        <taxon>Eukaryota</taxon>
        <taxon>Metazoa</taxon>
        <taxon>Ecdysozoa</taxon>
        <taxon>Arthropoda</taxon>
        <taxon>Hexapoda</taxon>
        <taxon>Insecta</taxon>
        <taxon>Pterygota</taxon>
        <taxon>Neoptera</taxon>
        <taxon>Endopterygota</taxon>
        <taxon>Hymenoptera</taxon>
        <taxon>Apocrita</taxon>
        <taxon>Aculeata</taxon>
        <taxon>Vespoidea</taxon>
        <taxon>Vespidae</taxon>
        <taxon>Vespinae</taxon>
        <taxon>Vespula</taxon>
    </lineage>
</organism>
<keyword evidence="2" id="KW-1185">Reference proteome</keyword>
<reference evidence="1 2" key="1">
    <citation type="journal article" date="2024" name="Ann. Entomol. Soc. Am.">
        <title>Genomic analyses of the southern and eastern yellowjacket wasps (Hymenoptera: Vespidae) reveal evolutionary signatures of social life.</title>
        <authorList>
            <person name="Catto M.A."/>
            <person name="Caine P.B."/>
            <person name="Orr S.E."/>
            <person name="Hunt B.G."/>
            <person name="Goodisman M.A.D."/>
        </authorList>
    </citation>
    <scope>NUCLEOTIDE SEQUENCE [LARGE SCALE GENOMIC DNA]</scope>
    <source>
        <strain evidence="1">233</strain>
        <tissue evidence="1">Head and thorax</tissue>
    </source>
</reference>